<accession>A0A816U840</accession>
<name>A0A816U840_BRANA</name>
<evidence type="ECO:0000256" key="1">
    <source>
        <dbReference type="SAM" id="SignalP"/>
    </source>
</evidence>
<gene>
    <name evidence="2" type="ORF">DARMORV10_C08P04320.1</name>
</gene>
<dbReference type="AlphaFoldDB" id="A0A816U840"/>
<protein>
    <submittedName>
        <fullName evidence="2">(rape) hypothetical protein</fullName>
    </submittedName>
</protein>
<feature type="chain" id="PRO_5032375914" evidence="1">
    <location>
        <begin position="27"/>
        <end position="100"/>
    </location>
</feature>
<evidence type="ECO:0000313" key="2">
    <source>
        <dbReference type="EMBL" id="CAF2105939.1"/>
    </source>
</evidence>
<reference evidence="2" key="1">
    <citation type="submission" date="2021-01" db="EMBL/GenBank/DDBJ databases">
        <authorList>
            <consortium name="Genoscope - CEA"/>
            <person name="William W."/>
        </authorList>
    </citation>
    <scope>NUCLEOTIDE SEQUENCE</scope>
</reference>
<proteinExistence type="predicted"/>
<dbReference type="EMBL" id="HG994372">
    <property type="protein sequence ID" value="CAF2105939.1"/>
    <property type="molecule type" value="Genomic_DNA"/>
</dbReference>
<sequence>MSKLGNTLRSRLVIYLLVLPLRVSAAAEEENDFSCSVPAKEEWRIWSFYREIQHHSDITIPRRTREAWGQGLDSKPGTCNNYPSIARRISSKTLHLKGKV</sequence>
<keyword evidence="1" id="KW-0732">Signal</keyword>
<organism evidence="2">
    <name type="scientific">Brassica napus</name>
    <name type="common">Rape</name>
    <dbReference type="NCBI Taxonomy" id="3708"/>
    <lineage>
        <taxon>Eukaryota</taxon>
        <taxon>Viridiplantae</taxon>
        <taxon>Streptophyta</taxon>
        <taxon>Embryophyta</taxon>
        <taxon>Tracheophyta</taxon>
        <taxon>Spermatophyta</taxon>
        <taxon>Magnoliopsida</taxon>
        <taxon>eudicotyledons</taxon>
        <taxon>Gunneridae</taxon>
        <taxon>Pentapetalae</taxon>
        <taxon>rosids</taxon>
        <taxon>malvids</taxon>
        <taxon>Brassicales</taxon>
        <taxon>Brassicaceae</taxon>
        <taxon>Brassiceae</taxon>
        <taxon>Brassica</taxon>
    </lineage>
</organism>
<feature type="signal peptide" evidence="1">
    <location>
        <begin position="1"/>
        <end position="26"/>
    </location>
</feature>
<dbReference type="Proteomes" id="UP001295469">
    <property type="component" value="Chromosome C08"/>
</dbReference>